<keyword evidence="7 12" id="KW-0227">DNA damage</keyword>
<dbReference type="EMBL" id="HG322949">
    <property type="protein sequence ID" value="CDG80787.1"/>
    <property type="molecule type" value="Genomic_DNA"/>
</dbReference>
<name>W0V0H5_9BURK</name>
<dbReference type="GO" id="GO:0009432">
    <property type="term" value="P:SOS response"/>
    <property type="evidence" value="ECO:0007669"/>
    <property type="project" value="TreeGrafter"/>
</dbReference>
<keyword evidence="2 12" id="KW-0515">Mutator protein</keyword>
<dbReference type="AlphaFoldDB" id="W0V0H5"/>
<comment type="similarity">
    <text evidence="1 12">Belongs to the DNA polymerase type-Y family.</text>
</comment>
<keyword evidence="12" id="KW-0238">DNA-binding</keyword>
<dbReference type="InterPro" id="IPR024728">
    <property type="entry name" value="PolY_HhH_motif"/>
</dbReference>
<dbReference type="Gene3D" id="3.40.1170.60">
    <property type="match status" value="1"/>
</dbReference>
<feature type="site" description="Substrate discrimination" evidence="12">
    <location>
        <position position="17"/>
    </location>
</feature>
<comment type="catalytic activity">
    <reaction evidence="11 12">
        <text>DNA(n) + a 2'-deoxyribonucleoside 5'-triphosphate = DNA(n+1) + diphosphate</text>
        <dbReference type="Rhea" id="RHEA:22508"/>
        <dbReference type="Rhea" id="RHEA-COMP:17339"/>
        <dbReference type="Rhea" id="RHEA-COMP:17340"/>
        <dbReference type="ChEBI" id="CHEBI:33019"/>
        <dbReference type="ChEBI" id="CHEBI:61560"/>
        <dbReference type="ChEBI" id="CHEBI:173112"/>
        <dbReference type="EC" id="2.7.7.7"/>
    </reaction>
</comment>
<dbReference type="Pfam" id="PF00817">
    <property type="entry name" value="IMS"/>
    <property type="match status" value="1"/>
</dbReference>
<dbReference type="Gene3D" id="3.30.1490.100">
    <property type="entry name" value="DNA polymerase, Y-family, little finger domain"/>
    <property type="match status" value="1"/>
</dbReference>
<dbReference type="PROSITE" id="PS50173">
    <property type="entry name" value="UMUC"/>
    <property type="match status" value="1"/>
</dbReference>
<dbReference type="SUPFAM" id="SSF56672">
    <property type="entry name" value="DNA/RNA polymerases"/>
    <property type="match status" value="1"/>
</dbReference>
<keyword evidence="9 12" id="KW-0239">DNA-directed DNA polymerase</keyword>
<sequence>MSEPARCIAHLDMDAFFASVELLKYPELRGRAVVVGGGKLQQPLMLPDGNRKFSRISEYAGRGVVTTSTYEARAFGIFSAMGIMKAAKLAPDSILLPADFESYRHYSAKFKEAVARIAPVIENVGIDEIYIDLSGAARDPRLLASEIKQAVFSATGLSCSIGLAPNKLLAKICSDLDKPNGLTILSKDDIQARVWPLPAKKINGIGPKASAKLSALGITTIGELAHADVALLLTQFGQLYTSWLHASALGIDERPLRTTSEAKSISREVTFERDLQVVHDRPLLSERITHLCERVADDLKKHELVGRTVGIKLRFEDFSTVTRDVTLPDTTADPAMILRAARDCLRRVPFEKKIRLLGVRISTLSAPSMEKHGAKAQAELFPQL</sequence>
<dbReference type="Gene3D" id="3.30.70.270">
    <property type="match status" value="1"/>
</dbReference>
<evidence type="ECO:0000256" key="10">
    <source>
        <dbReference type="ARBA" id="ARBA00023204"/>
    </source>
</evidence>
<dbReference type="PANTHER" id="PTHR11076">
    <property type="entry name" value="DNA REPAIR POLYMERASE UMUC / TRANSFERASE FAMILY MEMBER"/>
    <property type="match status" value="1"/>
</dbReference>
<dbReference type="OrthoDB" id="9808813at2"/>
<dbReference type="GO" id="GO:0042276">
    <property type="term" value="P:error-prone translesion synthesis"/>
    <property type="evidence" value="ECO:0007669"/>
    <property type="project" value="TreeGrafter"/>
</dbReference>
<dbReference type="KEGG" id="jag:GJA_121"/>
<feature type="binding site" evidence="12">
    <location>
        <position position="12"/>
    </location>
    <ligand>
        <name>Mg(2+)</name>
        <dbReference type="ChEBI" id="CHEBI:18420"/>
    </ligand>
</feature>
<comment type="subcellular location">
    <subcellularLocation>
        <location evidence="12">Cytoplasm</location>
    </subcellularLocation>
</comment>
<proteinExistence type="inferred from homology"/>
<evidence type="ECO:0000256" key="11">
    <source>
        <dbReference type="ARBA" id="ARBA00049244"/>
    </source>
</evidence>
<comment type="subunit">
    <text evidence="12">Monomer.</text>
</comment>
<dbReference type="GO" id="GO:0005829">
    <property type="term" value="C:cytosol"/>
    <property type="evidence" value="ECO:0007669"/>
    <property type="project" value="TreeGrafter"/>
</dbReference>
<evidence type="ECO:0000313" key="15">
    <source>
        <dbReference type="Proteomes" id="UP000027604"/>
    </source>
</evidence>
<dbReference type="InterPro" id="IPR017961">
    <property type="entry name" value="DNA_pol_Y-fam_little_finger"/>
</dbReference>
<gene>
    <name evidence="12" type="primary">dinB</name>
    <name evidence="14" type="ORF">GJA_121</name>
</gene>
<dbReference type="GO" id="GO:0006261">
    <property type="term" value="P:DNA-templated DNA replication"/>
    <property type="evidence" value="ECO:0007669"/>
    <property type="project" value="UniProtKB-UniRule"/>
</dbReference>
<evidence type="ECO:0000256" key="6">
    <source>
        <dbReference type="ARBA" id="ARBA00022723"/>
    </source>
</evidence>
<organism evidence="14 15">
    <name type="scientific">Janthinobacterium agaricidamnosum NBRC 102515 = DSM 9628</name>
    <dbReference type="NCBI Taxonomy" id="1349767"/>
    <lineage>
        <taxon>Bacteria</taxon>
        <taxon>Pseudomonadati</taxon>
        <taxon>Pseudomonadota</taxon>
        <taxon>Betaproteobacteria</taxon>
        <taxon>Burkholderiales</taxon>
        <taxon>Oxalobacteraceae</taxon>
        <taxon>Janthinobacterium</taxon>
    </lineage>
</organism>
<dbReference type="InterPro" id="IPR001126">
    <property type="entry name" value="UmuC"/>
</dbReference>
<keyword evidence="15" id="KW-1185">Reference proteome</keyword>
<feature type="binding site" evidence="12">
    <location>
        <position position="127"/>
    </location>
    <ligand>
        <name>Mg(2+)</name>
        <dbReference type="ChEBI" id="CHEBI:18420"/>
    </ligand>
</feature>
<evidence type="ECO:0000256" key="8">
    <source>
        <dbReference type="ARBA" id="ARBA00022842"/>
    </source>
</evidence>
<dbReference type="PATRIC" id="fig|1349767.4.peg.3503"/>
<keyword evidence="12" id="KW-0963">Cytoplasm</keyword>
<comment type="function">
    <text evidence="12">Poorly processive, error-prone DNA polymerase involved in untargeted mutagenesis. Copies undamaged DNA at stalled replication forks, which arise in vivo from mismatched or misaligned primer ends. These misaligned primers can be extended by PolIV. Exhibits no 3'-5' exonuclease (proofreading) activity. May be involved in translesional synthesis, in conjunction with the beta clamp from PolIII.</text>
</comment>
<dbReference type="EC" id="2.7.7.7" evidence="12"/>
<evidence type="ECO:0000256" key="4">
    <source>
        <dbReference type="ARBA" id="ARBA00022695"/>
    </source>
</evidence>
<dbReference type="GO" id="GO:0003887">
    <property type="term" value="F:DNA-directed DNA polymerase activity"/>
    <property type="evidence" value="ECO:0007669"/>
    <property type="project" value="UniProtKB-UniRule"/>
</dbReference>
<evidence type="ECO:0000259" key="13">
    <source>
        <dbReference type="PROSITE" id="PS50173"/>
    </source>
</evidence>
<feature type="active site" evidence="12">
    <location>
        <position position="128"/>
    </location>
</feature>
<dbReference type="STRING" id="1349767.GJA_121"/>
<evidence type="ECO:0000313" key="14">
    <source>
        <dbReference type="EMBL" id="CDG80787.1"/>
    </source>
</evidence>
<keyword evidence="8 12" id="KW-0460">Magnesium</keyword>
<keyword evidence="10 12" id="KW-0234">DNA repair</keyword>
<feature type="domain" description="UmuC" evidence="13">
    <location>
        <begin position="8"/>
        <end position="206"/>
    </location>
</feature>
<dbReference type="GO" id="GO:0006281">
    <property type="term" value="P:DNA repair"/>
    <property type="evidence" value="ECO:0007669"/>
    <property type="project" value="UniProtKB-UniRule"/>
</dbReference>
<dbReference type="HAMAP" id="MF_01113">
    <property type="entry name" value="DNApol_IV"/>
    <property type="match status" value="1"/>
</dbReference>
<dbReference type="Pfam" id="PF11799">
    <property type="entry name" value="IMS_C"/>
    <property type="match status" value="1"/>
</dbReference>
<protein>
    <recommendedName>
        <fullName evidence="12">DNA polymerase IV</fullName>
        <shortName evidence="12">Pol IV</shortName>
        <ecNumber evidence="12">2.7.7.7</ecNumber>
    </recommendedName>
</protein>
<evidence type="ECO:0000256" key="12">
    <source>
        <dbReference type="HAMAP-Rule" id="MF_01113"/>
    </source>
</evidence>
<evidence type="ECO:0000256" key="5">
    <source>
        <dbReference type="ARBA" id="ARBA00022705"/>
    </source>
</evidence>
<dbReference type="Gene3D" id="1.10.150.20">
    <property type="entry name" value="5' to 3' exonuclease, C-terminal subdomain"/>
    <property type="match status" value="1"/>
</dbReference>
<dbReference type="NCBIfam" id="NF002677">
    <property type="entry name" value="PRK02406.1"/>
    <property type="match status" value="1"/>
</dbReference>
<dbReference type="Proteomes" id="UP000027604">
    <property type="component" value="Chromosome I"/>
</dbReference>
<dbReference type="InterPro" id="IPR036775">
    <property type="entry name" value="DNA_pol_Y-fam_lit_finger_sf"/>
</dbReference>
<keyword evidence="6 12" id="KW-0479">Metal-binding</keyword>
<keyword evidence="3 12" id="KW-0808">Transferase</keyword>
<keyword evidence="4 12" id="KW-0548">Nucleotidyltransferase</keyword>
<dbReference type="InterPro" id="IPR043502">
    <property type="entry name" value="DNA/RNA_pol_sf"/>
</dbReference>
<evidence type="ECO:0000256" key="3">
    <source>
        <dbReference type="ARBA" id="ARBA00022679"/>
    </source>
</evidence>
<dbReference type="PANTHER" id="PTHR11076:SF33">
    <property type="entry name" value="DNA POLYMERASE KAPPA"/>
    <property type="match status" value="1"/>
</dbReference>
<dbReference type="Pfam" id="PF11798">
    <property type="entry name" value="IMS_HHH"/>
    <property type="match status" value="1"/>
</dbReference>
<dbReference type="RefSeq" id="WP_038487579.1">
    <property type="nucleotide sequence ID" value="NZ_BCTH01000060.1"/>
</dbReference>
<dbReference type="GO" id="GO:0000287">
    <property type="term" value="F:magnesium ion binding"/>
    <property type="evidence" value="ECO:0007669"/>
    <property type="project" value="UniProtKB-UniRule"/>
</dbReference>
<comment type="cofactor">
    <cofactor evidence="12">
        <name>Mg(2+)</name>
        <dbReference type="ChEBI" id="CHEBI:18420"/>
    </cofactor>
    <text evidence="12">Binds 2 magnesium ions per subunit.</text>
</comment>
<keyword evidence="5 12" id="KW-0235">DNA replication</keyword>
<evidence type="ECO:0000256" key="1">
    <source>
        <dbReference type="ARBA" id="ARBA00010945"/>
    </source>
</evidence>
<evidence type="ECO:0000256" key="7">
    <source>
        <dbReference type="ARBA" id="ARBA00022763"/>
    </source>
</evidence>
<dbReference type="CDD" id="cd03586">
    <property type="entry name" value="PolY_Pol_IV_kappa"/>
    <property type="match status" value="1"/>
</dbReference>
<evidence type="ECO:0000256" key="9">
    <source>
        <dbReference type="ARBA" id="ARBA00022932"/>
    </source>
</evidence>
<reference evidence="14 15" key="1">
    <citation type="journal article" date="2015" name="Genome Announc.">
        <title>Genome Sequence of Mushroom Soft-Rot Pathogen Janthinobacterium agaricidamnosum.</title>
        <authorList>
            <person name="Graupner K."/>
            <person name="Lackner G."/>
            <person name="Hertweck C."/>
        </authorList>
    </citation>
    <scope>NUCLEOTIDE SEQUENCE [LARGE SCALE GENOMIC DNA]</scope>
    <source>
        <strain evidence="15">NBRC 102515 / DSM 9628</strain>
    </source>
</reference>
<dbReference type="HOGENOM" id="CLU_012348_1_2_4"/>
<dbReference type="eggNOG" id="COG0389">
    <property type="taxonomic scope" value="Bacteria"/>
</dbReference>
<dbReference type="SUPFAM" id="SSF100879">
    <property type="entry name" value="Lesion bypass DNA polymerase (Y-family), little finger domain"/>
    <property type="match status" value="1"/>
</dbReference>
<evidence type="ECO:0000256" key="2">
    <source>
        <dbReference type="ARBA" id="ARBA00022457"/>
    </source>
</evidence>
<accession>W0V0H5</accession>
<dbReference type="FunFam" id="3.30.1490.100:FF:000004">
    <property type="entry name" value="DNA polymerase IV"/>
    <property type="match status" value="1"/>
</dbReference>
<dbReference type="InterPro" id="IPR022880">
    <property type="entry name" value="DNApol_IV"/>
</dbReference>
<dbReference type="GO" id="GO:0003684">
    <property type="term" value="F:damaged DNA binding"/>
    <property type="evidence" value="ECO:0007669"/>
    <property type="project" value="InterPro"/>
</dbReference>
<dbReference type="InterPro" id="IPR050116">
    <property type="entry name" value="DNA_polymerase-Y"/>
</dbReference>
<dbReference type="InterPro" id="IPR043128">
    <property type="entry name" value="Rev_trsase/Diguanyl_cyclase"/>
</dbReference>